<evidence type="ECO:0000313" key="2">
    <source>
        <dbReference type="Proteomes" id="UP001060215"/>
    </source>
</evidence>
<sequence>MIGQQAVHLSWGRSPTAKQKHKGPSYRPIIENSVKIRRPKPEMIKMRDGGNLRCAHNNPQSGHLPNYASHPAIVLKMEDGTGLLLPIIVLEMPSVLFVAAIRNVQIARPTLYQIVKVMIDTMGYEVKFVRVNKRVHEPYFAQLYLTKLGNEMESVSFDL</sequence>
<organism evidence="1 2">
    <name type="scientific">Camellia lanceoleosa</name>
    <dbReference type="NCBI Taxonomy" id="1840588"/>
    <lineage>
        <taxon>Eukaryota</taxon>
        <taxon>Viridiplantae</taxon>
        <taxon>Streptophyta</taxon>
        <taxon>Embryophyta</taxon>
        <taxon>Tracheophyta</taxon>
        <taxon>Spermatophyta</taxon>
        <taxon>Magnoliopsida</taxon>
        <taxon>eudicotyledons</taxon>
        <taxon>Gunneridae</taxon>
        <taxon>Pentapetalae</taxon>
        <taxon>asterids</taxon>
        <taxon>Ericales</taxon>
        <taxon>Theaceae</taxon>
        <taxon>Camellia</taxon>
    </lineage>
</organism>
<dbReference type="Proteomes" id="UP001060215">
    <property type="component" value="Chromosome 12"/>
</dbReference>
<reference evidence="1 2" key="1">
    <citation type="journal article" date="2022" name="Plant J.">
        <title>Chromosome-level genome of Camellia lanceoleosa provides a valuable resource for understanding genome evolution and self-incompatibility.</title>
        <authorList>
            <person name="Gong W."/>
            <person name="Xiao S."/>
            <person name="Wang L."/>
            <person name="Liao Z."/>
            <person name="Chang Y."/>
            <person name="Mo W."/>
            <person name="Hu G."/>
            <person name="Li W."/>
            <person name="Zhao G."/>
            <person name="Zhu H."/>
            <person name="Hu X."/>
            <person name="Ji K."/>
            <person name="Xiang X."/>
            <person name="Song Q."/>
            <person name="Yuan D."/>
            <person name="Jin S."/>
            <person name="Zhang L."/>
        </authorList>
    </citation>
    <scope>NUCLEOTIDE SEQUENCE [LARGE SCALE GENOMIC DNA]</scope>
    <source>
        <strain evidence="1">SQ_2022a</strain>
    </source>
</reference>
<protein>
    <submittedName>
        <fullName evidence="1">Bifunctional nuclease 1</fullName>
    </submittedName>
</protein>
<proteinExistence type="predicted"/>
<name>A0ACC0G2Y1_9ERIC</name>
<keyword evidence="2" id="KW-1185">Reference proteome</keyword>
<comment type="caution">
    <text evidence="1">The sequence shown here is derived from an EMBL/GenBank/DDBJ whole genome shotgun (WGS) entry which is preliminary data.</text>
</comment>
<evidence type="ECO:0000313" key="1">
    <source>
        <dbReference type="EMBL" id="KAI7995488.1"/>
    </source>
</evidence>
<dbReference type="EMBL" id="CM045769">
    <property type="protein sequence ID" value="KAI7995488.1"/>
    <property type="molecule type" value="Genomic_DNA"/>
</dbReference>
<gene>
    <name evidence="1" type="ORF">LOK49_LG11G01444</name>
</gene>
<accession>A0ACC0G2Y1</accession>